<dbReference type="SUPFAM" id="SSF51735">
    <property type="entry name" value="NAD(P)-binding Rossmann-fold domains"/>
    <property type="match status" value="1"/>
</dbReference>
<protein>
    <recommendedName>
        <fullName evidence="4">Prephenate dehydrogenase</fullName>
        <ecNumber evidence="3">1.3.1.12</ecNumber>
    </recommendedName>
</protein>
<dbReference type="GO" id="GO:0070403">
    <property type="term" value="F:NAD+ binding"/>
    <property type="evidence" value="ECO:0007669"/>
    <property type="project" value="InterPro"/>
</dbReference>
<keyword evidence="6" id="KW-0028">Amino-acid biosynthesis</keyword>
<evidence type="ECO:0000259" key="11">
    <source>
        <dbReference type="PROSITE" id="PS51176"/>
    </source>
</evidence>
<keyword evidence="13" id="KW-1185">Reference proteome</keyword>
<comment type="similarity">
    <text evidence="2">Belongs to the prephenate/arogenate dehydrogenase family.</text>
</comment>
<evidence type="ECO:0000256" key="10">
    <source>
        <dbReference type="ARBA" id="ARBA00049260"/>
    </source>
</evidence>
<dbReference type="PROSITE" id="PS51176">
    <property type="entry name" value="PDH_ADH"/>
    <property type="match status" value="1"/>
</dbReference>
<dbReference type="EC" id="1.3.1.12" evidence="3"/>
<dbReference type="RefSeq" id="WP_054639331.1">
    <property type="nucleotide sequence ID" value="NZ_BBAL01000004.1"/>
</dbReference>
<evidence type="ECO:0000256" key="6">
    <source>
        <dbReference type="ARBA" id="ARBA00022605"/>
    </source>
</evidence>
<evidence type="ECO:0000256" key="9">
    <source>
        <dbReference type="ARBA" id="ARBA00023141"/>
    </source>
</evidence>
<dbReference type="GO" id="GO:0006571">
    <property type="term" value="P:tyrosine biosynthetic process"/>
    <property type="evidence" value="ECO:0007669"/>
    <property type="project" value="UniProtKB-KW"/>
</dbReference>
<evidence type="ECO:0000256" key="5">
    <source>
        <dbReference type="ARBA" id="ARBA00022498"/>
    </source>
</evidence>
<organism evidence="12 13">
    <name type="scientific">Lactococcus fujiensis JCM 16395</name>
    <dbReference type="NCBI Taxonomy" id="1291764"/>
    <lineage>
        <taxon>Bacteria</taxon>
        <taxon>Bacillati</taxon>
        <taxon>Bacillota</taxon>
        <taxon>Bacilli</taxon>
        <taxon>Lactobacillales</taxon>
        <taxon>Streptococcaceae</taxon>
        <taxon>Lactococcus</taxon>
    </lineage>
</organism>
<dbReference type="InterPro" id="IPR003099">
    <property type="entry name" value="Prephen_DH"/>
</dbReference>
<dbReference type="STRING" id="1291764.GCA_001311235_01442"/>
<evidence type="ECO:0000256" key="3">
    <source>
        <dbReference type="ARBA" id="ARBA00012068"/>
    </source>
</evidence>
<dbReference type="PANTHER" id="PTHR21363">
    <property type="entry name" value="PREPHENATE DEHYDROGENASE"/>
    <property type="match status" value="1"/>
</dbReference>
<evidence type="ECO:0000256" key="7">
    <source>
        <dbReference type="ARBA" id="ARBA00023002"/>
    </source>
</evidence>
<evidence type="ECO:0000256" key="2">
    <source>
        <dbReference type="ARBA" id="ARBA00007964"/>
    </source>
</evidence>
<comment type="caution">
    <text evidence="12">The sequence shown here is derived from an EMBL/GenBank/DDBJ whole genome shotgun (WGS) entry which is preliminary data.</text>
</comment>
<evidence type="ECO:0000256" key="1">
    <source>
        <dbReference type="ARBA" id="ARBA00005067"/>
    </source>
</evidence>
<keyword evidence="5" id="KW-0827">Tyrosine biosynthesis</keyword>
<feature type="domain" description="Prephenate/arogenate dehydrogenase" evidence="11">
    <location>
        <begin position="6"/>
        <end position="286"/>
    </location>
</feature>
<dbReference type="FunFam" id="3.40.50.720:FF:000208">
    <property type="entry name" value="Prephenate dehydrogenase"/>
    <property type="match status" value="1"/>
</dbReference>
<dbReference type="Gene3D" id="1.10.3660.10">
    <property type="entry name" value="6-phosphogluconate dehydrogenase C-terminal like domain"/>
    <property type="match status" value="1"/>
</dbReference>
<dbReference type="Pfam" id="PF20463">
    <property type="entry name" value="PDH_C"/>
    <property type="match status" value="1"/>
</dbReference>
<evidence type="ECO:0000313" key="12">
    <source>
        <dbReference type="EMBL" id="PCR99347.1"/>
    </source>
</evidence>
<dbReference type="GO" id="GO:0008977">
    <property type="term" value="F:prephenate dehydrogenase (NAD+) activity"/>
    <property type="evidence" value="ECO:0007669"/>
    <property type="project" value="UniProtKB-EC"/>
</dbReference>
<dbReference type="AlphaFoldDB" id="A0A2A5RJI3"/>
<gene>
    <name evidence="12" type="ORF">RT41_GL001988</name>
</gene>
<comment type="catalytic activity">
    <reaction evidence="10">
        <text>prephenate + NAD(+) = 3-(4-hydroxyphenyl)pyruvate + CO2 + NADH</text>
        <dbReference type="Rhea" id="RHEA:13869"/>
        <dbReference type="ChEBI" id="CHEBI:16526"/>
        <dbReference type="ChEBI" id="CHEBI:29934"/>
        <dbReference type="ChEBI" id="CHEBI:36242"/>
        <dbReference type="ChEBI" id="CHEBI:57540"/>
        <dbReference type="ChEBI" id="CHEBI:57945"/>
        <dbReference type="EC" id="1.3.1.12"/>
    </reaction>
</comment>
<dbReference type="EMBL" id="JXJU01000009">
    <property type="protein sequence ID" value="PCR99347.1"/>
    <property type="molecule type" value="Genomic_DNA"/>
</dbReference>
<dbReference type="InterPro" id="IPR050812">
    <property type="entry name" value="Preph/Arog_dehydrog"/>
</dbReference>
<keyword evidence="9" id="KW-0057">Aromatic amino acid biosynthesis</keyword>
<dbReference type="FunFam" id="1.10.3660.10:FF:000003">
    <property type="entry name" value="Prephenate dehydrogenase"/>
    <property type="match status" value="1"/>
</dbReference>
<proteinExistence type="inferred from homology"/>
<accession>A0A2A5RJI3</accession>
<reference evidence="12 13" key="1">
    <citation type="submission" date="2014-12" db="EMBL/GenBank/DDBJ databases">
        <title>Draft genome sequences of 10 type strains of Lactococcus.</title>
        <authorList>
            <person name="Sun Z."/>
            <person name="Zhong Z."/>
            <person name="Liu W."/>
            <person name="Zhang W."/>
            <person name="Zhang H."/>
        </authorList>
    </citation>
    <scope>NUCLEOTIDE SEQUENCE [LARGE SCALE GENOMIC DNA]</scope>
    <source>
        <strain evidence="12 13">JCM 16395</strain>
    </source>
</reference>
<evidence type="ECO:0000256" key="4">
    <source>
        <dbReference type="ARBA" id="ARBA00016891"/>
    </source>
</evidence>
<keyword evidence="7" id="KW-0560">Oxidoreductase</keyword>
<name>A0A2A5RJI3_9LACT</name>
<dbReference type="Pfam" id="PF02153">
    <property type="entry name" value="PDH_N"/>
    <property type="match status" value="1"/>
</dbReference>
<dbReference type="SUPFAM" id="SSF48179">
    <property type="entry name" value="6-phosphogluconate dehydrogenase C-terminal domain-like"/>
    <property type="match status" value="1"/>
</dbReference>
<dbReference type="Gene3D" id="3.40.50.720">
    <property type="entry name" value="NAD(P)-binding Rossmann-like Domain"/>
    <property type="match status" value="1"/>
</dbReference>
<dbReference type="InterPro" id="IPR036291">
    <property type="entry name" value="NAD(P)-bd_dom_sf"/>
</dbReference>
<sequence>MENKLKNILIIGLGLIGSSMALGIRRDHPNVKLFGLDNEATINTALQNHLIDQAARLDQVTMMDLVILATPIDATFDLLTKISQMNFSHELVLTDTCSTKNEIMIRANQIFNGKNIKFIGGHPMAGSHKSGVNAADVNLFENAYYVLTERNEELQDILSGLHSKFIIVDPKEHDQVTGQVSHFPHIIASSLVQQSNTYSKKHPLVNHLAAGGFRDMTRIAEANSKMWTSVILSNRQEIIERIKDFKGDLDRIIKFIEEKDEIRISEFFDSGKKIRQNMEILKGRGVIPNFYDLFVSVPDEKGVILKILVLLQDISITNIKINEENREDIHGQLQISFKSASDLEQAKEIIEGATDFDIAE</sequence>
<dbReference type="InterPro" id="IPR046825">
    <property type="entry name" value="PDH_C"/>
</dbReference>
<dbReference type="CDD" id="cd04909">
    <property type="entry name" value="ACT_PDH-BS"/>
    <property type="match status" value="1"/>
</dbReference>
<keyword evidence="8" id="KW-0520">NAD</keyword>
<evidence type="ECO:0000313" key="13">
    <source>
        <dbReference type="Proteomes" id="UP000218181"/>
    </source>
</evidence>
<evidence type="ECO:0000256" key="8">
    <source>
        <dbReference type="ARBA" id="ARBA00023027"/>
    </source>
</evidence>
<dbReference type="InterPro" id="IPR008927">
    <property type="entry name" value="6-PGluconate_DH-like_C_sf"/>
</dbReference>
<comment type="pathway">
    <text evidence="1">Amino-acid biosynthesis; L-tyrosine biosynthesis; (4-hydroxyphenyl)pyruvate from prephenate (NAD(+) route): step 1/1.</text>
</comment>
<dbReference type="InterPro" id="IPR046826">
    <property type="entry name" value="PDH_N"/>
</dbReference>
<dbReference type="GO" id="GO:0004665">
    <property type="term" value="F:prephenate dehydrogenase (NADP+) activity"/>
    <property type="evidence" value="ECO:0007669"/>
    <property type="project" value="InterPro"/>
</dbReference>
<dbReference type="PANTHER" id="PTHR21363:SF0">
    <property type="entry name" value="PREPHENATE DEHYDROGENASE [NADP(+)]"/>
    <property type="match status" value="1"/>
</dbReference>
<dbReference type="Proteomes" id="UP000218181">
    <property type="component" value="Unassembled WGS sequence"/>
</dbReference>